<reference evidence="3 4" key="1">
    <citation type="journal article" date="2023" name="G3 (Bethesda)">
        <title>A chromosome-length genome assembly and annotation of blackberry (Rubus argutus, cv. 'Hillquist').</title>
        <authorList>
            <person name="Bruna T."/>
            <person name="Aryal R."/>
            <person name="Dudchenko O."/>
            <person name="Sargent D.J."/>
            <person name="Mead D."/>
            <person name="Buti M."/>
            <person name="Cavallini A."/>
            <person name="Hytonen T."/>
            <person name="Andres J."/>
            <person name="Pham M."/>
            <person name="Weisz D."/>
            <person name="Mascagni F."/>
            <person name="Usai G."/>
            <person name="Natali L."/>
            <person name="Bassil N."/>
            <person name="Fernandez G.E."/>
            <person name="Lomsadze A."/>
            <person name="Armour M."/>
            <person name="Olukolu B."/>
            <person name="Poorten T."/>
            <person name="Britton C."/>
            <person name="Davik J."/>
            <person name="Ashrafi H."/>
            <person name="Aiden E.L."/>
            <person name="Borodovsky M."/>
            <person name="Worthington M."/>
        </authorList>
    </citation>
    <scope>NUCLEOTIDE SEQUENCE [LARGE SCALE GENOMIC DNA]</scope>
    <source>
        <strain evidence="3">PI 553951</strain>
    </source>
</reference>
<evidence type="ECO:0000313" key="4">
    <source>
        <dbReference type="Proteomes" id="UP001457282"/>
    </source>
</evidence>
<evidence type="ECO:0000256" key="1">
    <source>
        <dbReference type="SAM" id="MobiDB-lite"/>
    </source>
</evidence>
<dbReference type="EMBL" id="JBEDUW010000003">
    <property type="protein sequence ID" value="KAK9939832.1"/>
    <property type="molecule type" value="Genomic_DNA"/>
</dbReference>
<dbReference type="PANTHER" id="PTHR48258">
    <property type="entry name" value="DUF4218 DOMAIN-CONTAINING PROTEIN-RELATED"/>
    <property type="match status" value="1"/>
</dbReference>
<protein>
    <recommendedName>
        <fullName evidence="2">DUF4216 domain-containing protein</fullName>
    </recommendedName>
</protein>
<comment type="caution">
    <text evidence="3">The sequence shown here is derived from an EMBL/GenBank/DDBJ whole genome shotgun (WGS) entry which is preliminary data.</text>
</comment>
<keyword evidence="4" id="KW-1185">Reference proteome</keyword>
<dbReference type="InterPro" id="IPR025312">
    <property type="entry name" value="DUF4216"/>
</dbReference>
<dbReference type="Proteomes" id="UP001457282">
    <property type="component" value="Unassembled WGS sequence"/>
</dbReference>
<evidence type="ECO:0000313" key="3">
    <source>
        <dbReference type="EMBL" id="KAK9939832.1"/>
    </source>
</evidence>
<proteinExistence type="predicted"/>
<organism evidence="3 4">
    <name type="scientific">Rubus argutus</name>
    <name type="common">Southern blackberry</name>
    <dbReference type="NCBI Taxonomy" id="59490"/>
    <lineage>
        <taxon>Eukaryota</taxon>
        <taxon>Viridiplantae</taxon>
        <taxon>Streptophyta</taxon>
        <taxon>Embryophyta</taxon>
        <taxon>Tracheophyta</taxon>
        <taxon>Spermatophyta</taxon>
        <taxon>Magnoliopsida</taxon>
        <taxon>eudicotyledons</taxon>
        <taxon>Gunneridae</taxon>
        <taxon>Pentapetalae</taxon>
        <taxon>rosids</taxon>
        <taxon>fabids</taxon>
        <taxon>Rosales</taxon>
        <taxon>Rosaceae</taxon>
        <taxon>Rosoideae</taxon>
        <taxon>Rosoideae incertae sedis</taxon>
        <taxon>Rubus</taxon>
    </lineage>
</organism>
<name>A0AAW1XTB1_RUBAR</name>
<sequence length="338" mass="39678">MVGLSVFSQRVRPFSGKKYVMLDRKEVDKAHWYVLYNCDEVQPYLNEHEDELKQTSNANLYTRQEKEFPTWFEKRMTNMLESGLVDATDKLYCLACKPDVRVHTYTGCIVDGVRFHTKELDDHRTTQNSGVYVPGVFTGGSHDYYGVLLSVMKLTYLDMNQVFLFKCKWFNTDETSRDLNRRMIRHDYNLTSINTSSTWYEDEPFILSNEAQQVFYLDDDKLGSSWKVVQKIQLRHVWDVPKLEDEDVDEDCLDLVANDAYQQDEFNNIQWFVQEESLENPHLHRDDIEPEVIASNVVSNQWMEQGGLNDFMCDEIEEEDDIHDGDEEEAISTDEDSD</sequence>
<dbReference type="Pfam" id="PF13952">
    <property type="entry name" value="DUF4216"/>
    <property type="match status" value="1"/>
</dbReference>
<accession>A0AAW1XTB1</accession>
<feature type="region of interest" description="Disordered" evidence="1">
    <location>
        <begin position="317"/>
        <end position="338"/>
    </location>
</feature>
<gene>
    <name evidence="3" type="ORF">M0R45_016516</name>
</gene>
<evidence type="ECO:0000259" key="2">
    <source>
        <dbReference type="Pfam" id="PF13952"/>
    </source>
</evidence>
<dbReference type="PANTHER" id="PTHR48258:SF6">
    <property type="entry name" value="LEUCINE-RICH REPEAT DOMAIN, L DOMAIN-CONTAINING PROTEIN"/>
    <property type="match status" value="1"/>
</dbReference>
<dbReference type="AlphaFoldDB" id="A0AAW1XTB1"/>
<feature type="domain" description="DUF4216" evidence="2">
    <location>
        <begin position="152"/>
        <end position="229"/>
    </location>
</feature>